<organism evidence="2 3">
    <name type="scientific">Streptomyces cinnabarinus</name>
    <dbReference type="NCBI Taxonomy" id="67287"/>
    <lineage>
        <taxon>Bacteria</taxon>
        <taxon>Bacillati</taxon>
        <taxon>Actinomycetota</taxon>
        <taxon>Actinomycetes</taxon>
        <taxon>Kitasatosporales</taxon>
        <taxon>Streptomycetaceae</taxon>
        <taxon>Streptomyces</taxon>
    </lineage>
</organism>
<dbReference type="Proteomes" id="UP001164439">
    <property type="component" value="Chromosome"/>
</dbReference>
<evidence type="ECO:0000313" key="2">
    <source>
        <dbReference type="EMBL" id="WAZ26568.1"/>
    </source>
</evidence>
<proteinExistence type="predicted"/>
<dbReference type="RefSeq" id="WP_269664053.1">
    <property type="nucleotide sequence ID" value="NZ_CP114413.1"/>
</dbReference>
<protein>
    <submittedName>
        <fullName evidence="2">Uncharacterized protein</fullName>
    </submittedName>
</protein>
<keyword evidence="3" id="KW-1185">Reference proteome</keyword>
<evidence type="ECO:0000313" key="3">
    <source>
        <dbReference type="Proteomes" id="UP001164439"/>
    </source>
</evidence>
<reference evidence="2" key="1">
    <citation type="submission" date="2022-12" db="EMBL/GenBank/DDBJ databases">
        <authorList>
            <person name="Ruckert C."/>
            <person name="Busche T."/>
            <person name="Kalinowski J."/>
            <person name="Wittmann C."/>
        </authorList>
    </citation>
    <scope>NUCLEOTIDE SEQUENCE</scope>
    <source>
        <strain evidence="2">DSM 40467</strain>
    </source>
</reference>
<name>A0ABY7KSQ5_9ACTN</name>
<sequence>MTSDRHDLDTYLQSVNEQIQTTKMSSEMWFRSPSRHQIHVNDRFVRSLMQEGLAPAASPLTTSAAEQLDRDPSDLRSAYWAQATRTRDIAVRFGAADHASLHTYFTADPGRSSQAAGARARRTVTPSSPADYLIRSIDRLTATTGSHPADSWRKIMRTLAHDWPRLVHTCQASPDSAVPASHILREFYHATERENLPSNGPKQTPPSSPGGSPSIVLTEGEAREMATSYMLGRLPFTAQEYDMAARLVTMPRLQSALLAVQLQLTASSVEPLTRLVAGIGTPRVLLPFTEAFVDRFDYSSPARIDLCPNPKLITVLCNNVVPAIAGELIRKRARAADLDSESIRAGVIAARRRHIYEIAIALFNRADTLPRHMITLSGFNRRVCPAAAPFSAFLEQWLPYHFDRHP</sequence>
<gene>
    <name evidence="2" type="ORF">STRCI_008162</name>
</gene>
<evidence type="ECO:0000256" key="1">
    <source>
        <dbReference type="SAM" id="MobiDB-lite"/>
    </source>
</evidence>
<feature type="region of interest" description="Disordered" evidence="1">
    <location>
        <begin position="193"/>
        <end position="216"/>
    </location>
</feature>
<accession>A0ABY7KSQ5</accession>
<dbReference type="EMBL" id="CP114413">
    <property type="protein sequence ID" value="WAZ26568.1"/>
    <property type="molecule type" value="Genomic_DNA"/>
</dbReference>